<organism evidence="1">
    <name type="scientific">Solanum lycopersicum</name>
    <name type="common">Tomato</name>
    <name type="synonym">Lycopersicon esculentum</name>
    <dbReference type="NCBI Taxonomy" id="4081"/>
    <lineage>
        <taxon>Eukaryota</taxon>
        <taxon>Viridiplantae</taxon>
        <taxon>Streptophyta</taxon>
        <taxon>Embryophyta</taxon>
        <taxon>Tracheophyta</taxon>
        <taxon>Spermatophyta</taxon>
        <taxon>Magnoliopsida</taxon>
        <taxon>eudicotyledons</taxon>
        <taxon>Gunneridae</taxon>
        <taxon>Pentapetalae</taxon>
        <taxon>asterids</taxon>
        <taxon>lamiids</taxon>
        <taxon>Solanales</taxon>
        <taxon>Solanaceae</taxon>
        <taxon>Solanoideae</taxon>
        <taxon>Solaneae</taxon>
        <taxon>Solanum</taxon>
        <taxon>Solanum subgen. Lycopersicon</taxon>
    </lineage>
</organism>
<evidence type="ECO:0000313" key="2">
    <source>
        <dbReference type="Proteomes" id="UP000004994"/>
    </source>
</evidence>
<reference evidence="1" key="2">
    <citation type="submission" date="2019-01" db="UniProtKB">
        <authorList>
            <consortium name="EnsemblPlants"/>
        </authorList>
    </citation>
    <scope>IDENTIFICATION</scope>
    <source>
        <strain evidence="1">cv. Heinz 1706</strain>
    </source>
</reference>
<reference evidence="1" key="1">
    <citation type="journal article" date="2012" name="Nature">
        <title>The tomato genome sequence provides insights into fleshy fruit evolution.</title>
        <authorList>
            <consortium name="Tomato Genome Consortium"/>
        </authorList>
    </citation>
    <scope>NUCLEOTIDE SEQUENCE [LARGE SCALE GENOMIC DNA]</scope>
    <source>
        <strain evidence="1">cv. Heinz 1706</strain>
    </source>
</reference>
<dbReference type="InParanoid" id="A0A3Q7J548"/>
<evidence type="ECO:0000313" key="1">
    <source>
        <dbReference type="EnsemblPlants" id="Solyc10g005195.1.1"/>
    </source>
</evidence>
<dbReference type="EnsemblPlants" id="Solyc10g005195.1.1">
    <property type="protein sequence ID" value="Solyc10g005195.1.1"/>
    <property type="gene ID" value="Solyc10g005195.1"/>
</dbReference>
<proteinExistence type="predicted"/>
<dbReference type="AlphaFoldDB" id="A0A3Q7J548"/>
<dbReference type="Gramene" id="Solyc10g005195.1.1">
    <property type="protein sequence ID" value="Solyc10g005195.1.1"/>
    <property type="gene ID" value="Solyc10g005195.1"/>
</dbReference>
<protein>
    <submittedName>
        <fullName evidence="1">Uncharacterized protein</fullName>
    </submittedName>
</protein>
<keyword evidence="2" id="KW-1185">Reference proteome</keyword>
<name>A0A3Q7J548_SOLLC</name>
<dbReference type="Proteomes" id="UP000004994">
    <property type="component" value="Chromosome 10"/>
</dbReference>
<sequence>MHSHHFLGDPDSDVKKAKFFRGRTSRPCLCIRLAITACPTHLEAHHFLGDSDFDVKNAKFFRGRPSRPCLCIRLAITACPTHLEGQTSPESSIPLISIIFVCYSTPFFG</sequence>
<accession>A0A3Q7J548</accession>